<evidence type="ECO:0000313" key="2">
    <source>
        <dbReference type="EMBL" id="PUZ29676.1"/>
    </source>
</evidence>
<accession>A0A2T7BPS6</accession>
<dbReference type="Pfam" id="PF00149">
    <property type="entry name" value="Metallophos"/>
    <property type="match status" value="1"/>
</dbReference>
<comment type="caution">
    <text evidence="2">The sequence shown here is derived from an EMBL/GenBank/DDBJ whole genome shotgun (WGS) entry which is preliminary data.</text>
</comment>
<reference evidence="2 3" key="1">
    <citation type="submission" date="2018-04" db="EMBL/GenBank/DDBJ databases">
        <title>Chitinophaga fuyangensis sp. nov., isolated from soil in a chemical factory.</title>
        <authorList>
            <person name="Chen K."/>
        </authorList>
    </citation>
    <scope>NUCLEOTIDE SEQUENCE [LARGE SCALE GENOMIC DNA]</scope>
    <source>
        <strain evidence="2 3">LY-1</strain>
    </source>
</reference>
<dbReference type="Gene3D" id="3.60.21.10">
    <property type="match status" value="1"/>
</dbReference>
<dbReference type="OrthoDB" id="9773199at2"/>
<name>A0A2T7BPS6_9BACT</name>
<dbReference type="InterPro" id="IPR029052">
    <property type="entry name" value="Metallo-depent_PP-like"/>
</dbReference>
<gene>
    <name evidence="2" type="ORF">DCC81_09625</name>
</gene>
<organism evidence="2 3">
    <name type="scientific">Chitinophaga parva</name>
    <dbReference type="NCBI Taxonomy" id="2169414"/>
    <lineage>
        <taxon>Bacteria</taxon>
        <taxon>Pseudomonadati</taxon>
        <taxon>Bacteroidota</taxon>
        <taxon>Chitinophagia</taxon>
        <taxon>Chitinophagales</taxon>
        <taxon>Chitinophagaceae</taxon>
        <taxon>Chitinophaga</taxon>
    </lineage>
</organism>
<dbReference type="AlphaFoldDB" id="A0A2T7BPS6"/>
<proteinExistence type="predicted"/>
<keyword evidence="3" id="KW-1185">Reference proteome</keyword>
<feature type="domain" description="Calcineurin-like phosphoesterase" evidence="1">
    <location>
        <begin position="59"/>
        <end position="257"/>
    </location>
</feature>
<dbReference type="InterPro" id="IPR004843">
    <property type="entry name" value="Calcineurin-like_PHP"/>
</dbReference>
<evidence type="ECO:0000313" key="3">
    <source>
        <dbReference type="Proteomes" id="UP000244450"/>
    </source>
</evidence>
<protein>
    <submittedName>
        <fullName evidence="2">Metallophosphoesterase</fullName>
    </submittedName>
</protein>
<evidence type="ECO:0000259" key="1">
    <source>
        <dbReference type="Pfam" id="PF00149"/>
    </source>
</evidence>
<sequence length="361" mass="41303">MRQLLQRLFRKPMMRIADKLSSQPDKNAVFKALTALRQDIVDGKSARGSILPFHPDTDRFIIFSDQHKGGRDAADDFMPAEKNYIQALEHYYTENYTYINLGDCEELWENTPTVCMGANKAALAVEVKFLQAKRYYRVFGNHDLQWGYAVPQNLYLKPVFGSSLEVREGYILQGITNGKPISIFLTHGHQGDQRSDGNAFSKWIVAAIWTPIQRYLEISLNTPSDSFELTDAHNIIMYEWSATRRDILLISGHTHKPVFASLDHIDRLTKQLEKTTDPAVRSQLLAELDKRKHEYAGKQLVKTMAHPSYFNTGCCCFSDGDCTGIEIADGFIRLVKWKDEGHGIQRMVLEEAPLFYIFEQL</sequence>
<dbReference type="Proteomes" id="UP000244450">
    <property type="component" value="Unassembled WGS sequence"/>
</dbReference>
<dbReference type="SUPFAM" id="SSF56300">
    <property type="entry name" value="Metallo-dependent phosphatases"/>
    <property type="match status" value="1"/>
</dbReference>
<dbReference type="GO" id="GO:0016787">
    <property type="term" value="F:hydrolase activity"/>
    <property type="evidence" value="ECO:0007669"/>
    <property type="project" value="InterPro"/>
</dbReference>
<dbReference type="EMBL" id="QCYK01000001">
    <property type="protein sequence ID" value="PUZ29676.1"/>
    <property type="molecule type" value="Genomic_DNA"/>
</dbReference>
<dbReference type="RefSeq" id="WP_108686313.1">
    <property type="nucleotide sequence ID" value="NZ_QCYK01000001.1"/>
</dbReference>